<keyword evidence="2" id="KW-0732">Signal</keyword>
<evidence type="ECO:0000256" key="6">
    <source>
        <dbReference type="ARBA" id="ARBA00023288"/>
    </source>
</evidence>
<dbReference type="NCBIfam" id="NF047847">
    <property type="entry name" value="SS_mature_LptM"/>
    <property type="match status" value="1"/>
</dbReference>
<comment type="subcellular location">
    <subcellularLocation>
        <location evidence="1">Cell outer membrane</location>
        <topology evidence="1">Lipid-anchor</topology>
    </subcellularLocation>
</comment>
<sequence length="90" mass="9693">MPAFLVPDRYARTSMTTPQSRAAFTAALGLSALLAQGCGQKGPLYLERPPPRQPVAATKKKTTPNPAPATTPKPDQSDQVEQSFPQQEPF</sequence>
<dbReference type="Proteomes" id="UP000192923">
    <property type="component" value="Unassembled WGS sequence"/>
</dbReference>
<feature type="region of interest" description="Disordered" evidence="7">
    <location>
        <begin position="40"/>
        <end position="90"/>
    </location>
</feature>
<keyword evidence="9" id="KW-1185">Reference proteome</keyword>
<dbReference type="InterPro" id="IPR032831">
    <property type="entry name" value="LptM_cons"/>
</dbReference>
<evidence type="ECO:0000313" key="8">
    <source>
        <dbReference type="EMBL" id="SMF95309.1"/>
    </source>
</evidence>
<dbReference type="STRING" id="1760988.SAMN02949497_2669"/>
<keyword evidence="5" id="KW-0998">Cell outer membrane</keyword>
<dbReference type="AlphaFoldDB" id="A0A1Y6CXA9"/>
<keyword evidence="3" id="KW-0472">Membrane</keyword>
<feature type="compositionally biased region" description="Polar residues" evidence="7">
    <location>
        <begin position="77"/>
        <end position="90"/>
    </location>
</feature>
<name>A0A1Y6CXA9_9GAMM</name>
<protein>
    <recommendedName>
        <fullName evidence="10">Lipoprotein-attachment site-containing protein</fullName>
    </recommendedName>
</protein>
<evidence type="ECO:0000313" key="9">
    <source>
        <dbReference type="Proteomes" id="UP000192923"/>
    </source>
</evidence>
<evidence type="ECO:0000256" key="4">
    <source>
        <dbReference type="ARBA" id="ARBA00023139"/>
    </source>
</evidence>
<keyword evidence="4" id="KW-0564">Palmitate</keyword>
<accession>A0A1Y6CXA9</accession>
<evidence type="ECO:0000256" key="7">
    <source>
        <dbReference type="SAM" id="MobiDB-lite"/>
    </source>
</evidence>
<evidence type="ECO:0000256" key="3">
    <source>
        <dbReference type="ARBA" id="ARBA00023136"/>
    </source>
</evidence>
<reference evidence="8 9" key="1">
    <citation type="submission" date="2016-12" db="EMBL/GenBank/DDBJ databases">
        <authorList>
            <person name="Song W.-J."/>
            <person name="Kurnit D.M."/>
        </authorList>
    </citation>
    <scope>NUCLEOTIDE SEQUENCE [LARGE SCALE GENOMIC DNA]</scope>
    <source>
        <strain evidence="8 9">175</strain>
    </source>
</reference>
<dbReference type="EMBL" id="FXAM01000001">
    <property type="protein sequence ID" value="SMF95309.1"/>
    <property type="molecule type" value="Genomic_DNA"/>
</dbReference>
<evidence type="ECO:0000256" key="5">
    <source>
        <dbReference type="ARBA" id="ARBA00023237"/>
    </source>
</evidence>
<evidence type="ECO:0008006" key="10">
    <source>
        <dbReference type="Google" id="ProtNLM"/>
    </source>
</evidence>
<gene>
    <name evidence="8" type="ORF">SAMN02949497_2669</name>
</gene>
<keyword evidence="6" id="KW-0449">Lipoprotein</keyword>
<evidence type="ECO:0000256" key="1">
    <source>
        <dbReference type="ARBA" id="ARBA00004459"/>
    </source>
</evidence>
<evidence type="ECO:0000256" key="2">
    <source>
        <dbReference type="ARBA" id="ARBA00022729"/>
    </source>
</evidence>
<organism evidence="8 9">
    <name type="scientific">Methylomagnum ishizawai</name>
    <dbReference type="NCBI Taxonomy" id="1760988"/>
    <lineage>
        <taxon>Bacteria</taxon>
        <taxon>Pseudomonadati</taxon>
        <taxon>Pseudomonadota</taxon>
        <taxon>Gammaproteobacteria</taxon>
        <taxon>Methylococcales</taxon>
        <taxon>Methylococcaceae</taxon>
        <taxon>Methylomagnum</taxon>
    </lineage>
</organism>
<proteinExistence type="predicted"/>